<dbReference type="Proteomes" id="UP000034037">
    <property type="component" value="Chromosome"/>
</dbReference>
<feature type="region of interest" description="Disordered" evidence="1">
    <location>
        <begin position="269"/>
        <end position="289"/>
    </location>
</feature>
<reference evidence="2 3" key="1">
    <citation type="submission" date="2015-04" db="EMBL/GenBank/DDBJ databases">
        <title>Complete Genome Sequence of Brevibacterium flavum ATCC 15168.</title>
        <authorList>
            <person name="Ahn J."/>
            <person name="Park G."/>
            <person name="Jeon W."/>
            <person name="Jang Y."/>
            <person name="Jang M."/>
            <person name="Lee H."/>
            <person name="Lee H."/>
        </authorList>
    </citation>
    <scope>NUCLEOTIDE SEQUENCE [LARGE SCALE GENOMIC DNA]</scope>
    <source>
        <strain evidence="2 3">ATCC 15168</strain>
    </source>
</reference>
<dbReference type="PATRIC" id="fig|92706.3.peg.457"/>
<protein>
    <recommendedName>
        <fullName evidence="4">DUF559 domain-containing protein</fullName>
    </recommendedName>
</protein>
<gene>
    <name evidence="2" type="ORF">YH66_02190</name>
</gene>
<organism evidence="2 3">
    <name type="scientific">[Brevibacterium] flavum</name>
    <dbReference type="NCBI Taxonomy" id="92706"/>
    <lineage>
        <taxon>Bacteria</taxon>
        <taxon>Bacillati</taxon>
        <taxon>Actinomycetota</taxon>
        <taxon>Actinomycetes</taxon>
        <taxon>Mycobacteriales</taxon>
        <taxon>Corynebacteriaceae</taxon>
        <taxon>Corynebacterium</taxon>
    </lineage>
</organism>
<dbReference type="EMBL" id="CP011309">
    <property type="protein sequence ID" value="AKF26445.1"/>
    <property type="molecule type" value="Genomic_DNA"/>
</dbReference>
<evidence type="ECO:0008006" key="4">
    <source>
        <dbReference type="Google" id="ProtNLM"/>
    </source>
</evidence>
<evidence type="ECO:0000256" key="1">
    <source>
        <dbReference type="SAM" id="MobiDB-lite"/>
    </source>
</evidence>
<dbReference type="RefSeq" id="WP_003859742.1">
    <property type="nucleotide sequence ID" value="NZ_CP011309.1"/>
</dbReference>
<evidence type="ECO:0000313" key="3">
    <source>
        <dbReference type="Proteomes" id="UP000034037"/>
    </source>
</evidence>
<keyword evidence="3" id="KW-1185">Reference proteome</keyword>
<dbReference type="HOGENOM" id="CLU_952220_0_0_11"/>
<name>A0A0F6WPL1_9CORY</name>
<evidence type="ECO:0000313" key="2">
    <source>
        <dbReference type="EMBL" id="AKF26445.1"/>
    </source>
</evidence>
<dbReference type="AlphaFoldDB" id="A0A0F6WPL1"/>
<sequence length="289" mass="33448">MKPIRFEDVQHEMNRRQFSAKYTRVVGTFWIKKEYAENPVVVADALLRRFPNGVIRGFTALIVRGYSLLDEPRTAEISVPRGASHVTVLLGKVVRHKMPEVHVVKGRRCVSVAQALLDEFPAMVLEQQVALVDHLVRQNEDLYKQLQQVKALKEVMRLANPMAESRPESMLRVRLRREGIWGFEPQIPVECDGVTRFVDLGNPKLRIALEYQGAVHFEDAEKRSQDSRRVNELRAAGWVVIEVTWPDLADQARWGRLLTELRKQIGRAEEERKMRRTPIPMPPDPFRPY</sequence>
<dbReference type="InterPro" id="IPR011335">
    <property type="entry name" value="Restrct_endonuc-II-like"/>
</dbReference>
<proteinExistence type="predicted"/>
<accession>A0A0F6WPL1</accession>
<feature type="compositionally biased region" description="Pro residues" evidence="1">
    <location>
        <begin position="279"/>
        <end position="289"/>
    </location>
</feature>
<dbReference type="SUPFAM" id="SSF52980">
    <property type="entry name" value="Restriction endonuclease-like"/>
    <property type="match status" value="1"/>
</dbReference>
<dbReference type="Gene3D" id="3.40.960.10">
    <property type="entry name" value="VSR Endonuclease"/>
    <property type="match status" value="1"/>
</dbReference>